<proteinExistence type="predicted"/>
<reference evidence="1 2" key="1">
    <citation type="journal article" date="2015" name="Genome Announc.">
        <title>Genome Sequence of Borrelia chilensis VA1, a South American Member of the Lyme Borreliosis Group.</title>
        <authorList>
            <person name="Huang W."/>
            <person name="Ojaimi C."/>
            <person name="Fallon J.T."/>
            <person name="Travisany D."/>
            <person name="Maass A."/>
            <person name="Ivanova L."/>
            <person name="Tomova A."/>
            <person name="Gonzalez-Acuna D."/>
            <person name="Godfrey H.P."/>
            <person name="Cabello F.C."/>
        </authorList>
    </citation>
    <scope>NUCLEOTIDE SEQUENCE [LARGE SCALE GENOMIC DNA]</scope>
    <source>
        <strain evidence="1 2">VA1</strain>
    </source>
</reference>
<sequence length="258" mass="30406">MKKNIAIFYLIFRVTFSFGIDLNNFDFYRSLEKKELMFLINLLKREQITLANDCVLEYIEFAYKALKEKNVNLLLKNDRELAVDGNIKHLRQSEVYNNARLIFNVTKDLNTLIYIDGKDGLLKTLDGRNVGFKDSKFVILDSFLNNDFYDNMPGEYTTIEIYNKSILMPNLNKFLLDKRSNPFVYLEDFNKNVYLSDIPKLSKEELLFLFYELFPVSKLKSLKDWNDFGFSSIFKALNKIYSEKINSRRESANVLSKN</sequence>
<name>A0A0A7UX44_9SPIR</name>
<evidence type="ECO:0000313" key="1">
    <source>
        <dbReference type="EMBL" id="AJA90645.1"/>
    </source>
</evidence>
<organism evidence="1 2">
    <name type="scientific">Borreliella chilensis</name>
    <dbReference type="NCBI Taxonomy" id="1245910"/>
    <lineage>
        <taxon>Bacteria</taxon>
        <taxon>Pseudomonadati</taxon>
        <taxon>Spirochaetota</taxon>
        <taxon>Spirochaetia</taxon>
        <taxon>Spirochaetales</taxon>
        <taxon>Borreliaceae</taxon>
        <taxon>Borreliella</taxon>
    </lineage>
</organism>
<dbReference type="Proteomes" id="UP000030940">
    <property type="component" value="Chromosome"/>
</dbReference>
<protein>
    <submittedName>
        <fullName evidence="1">Uncharacterized protein</fullName>
    </submittedName>
</protein>
<dbReference type="EMBL" id="CP009910">
    <property type="protein sequence ID" value="AJA90645.1"/>
    <property type="molecule type" value="Genomic_DNA"/>
</dbReference>
<dbReference type="STRING" id="1245910.OY14_02635"/>
<evidence type="ECO:0000313" key="2">
    <source>
        <dbReference type="Proteomes" id="UP000030940"/>
    </source>
</evidence>
<dbReference type="KEGG" id="bchi:OY14_02635"/>
<dbReference type="AlphaFoldDB" id="A0A0A7UX44"/>
<dbReference type="HOGENOM" id="CLU_1084481_0_0_12"/>
<keyword evidence="2" id="KW-1185">Reference proteome</keyword>
<gene>
    <name evidence="1" type="ORF">OY14_02635</name>
</gene>
<accession>A0A0A7UX44</accession>